<dbReference type="Pfam" id="PF01797">
    <property type="entry name" value="Y1_Tnp"/>
    <property type="match status" value="1"/>
</dbReference>
<dbReference type="InterPro" id="IPR036515">
    <property type="entry name" value="Transposase_17_sf"/>
</dbReference>
<evidence type="ECO:0000313" key="1">
    <source>
        <dbReference type="EMBL" id="AKL96079.1"/>
    </source>
</evidence>
<dbReference type="InterPro" id="IPR002686">
    <property type="entry name" value="Transposase_17"/>
</dbReference>
<keyword evidence="2" id="KW-1185">Reference proteome</keyword>
<sequence length="252" mass="30127">MPRRAREKSSIGIYHVMLRGINGQTIFEDNEDYQKFIETIKKYKEICGYDIYAYCLMSNHIHLLIREGIEDLGIVFKRIGVRYVHWYNWKHKRSGHLFQDRYKSEAVENDKYFLTVLRYIHQNPIKAGIENDIRKYPWSSYNEYLTKNVICDTKFILSIFGKDEKKAIELFKKFNMEENNDKCFEYEERVKIDDTEATKIIIEVARVENTIQVQSIEKEMRDKVIKELKSRGLSIRQIERLTGVSFGVIRKL</sequence>
<reference evidence="1 2" key="1">
    <citation type="submission" date="2014-10" db="EMBL/GenBank/DDBJ databases">
        <title>Genome sequence of Clostridium aceticum DSM 1496.</title>
        <authorList>
            <person name="Poehlein A."/>
            <person name="Schiel-Bengelsdorf B."/>
            <person name="Gottschalk G."/>
            <person name="Duerre P."/>
            <person name="Daniel R."/>
        </authorList>
    </citation>
    <scope>NUCLEOTIDE SEQUENCE [LARGE SCALE GENOMIC DNA]</scope>
    <source>
        <strain evidence="1 2">DSM 1496</strain>
    </source>
</reference>
<dbReference type="Gene3D" id="3.30.70.1290">
    <property type="entry name" value="Transposase IS200-like"/>
    <property type="match status" value="1"/>
</dbReference>
<gene>
    <name evidence="1" type="ORF">CACET_c26340</name>
</gene>
<dbReference type="KEGG" id="cace:CACET_c26340"/>
<protein>
    <submittedName>
        <fullName evidence="1">Transposase</fullName>
    </submittedName>
</protein>
<dbReference type="STRING" id="84022.CACET_c26340"/>
<accession>A0A0D8I5M5</accession>
<dbReference type="SUPFAM" id="SSF143422">
    <property type="entry name" value="Transposase IS200-like"/>
    <property type="match status" value="1"/>
</dbReference>
<dbReference type="RefSeq" id="WP_044826446.1">
    <property type="nucleotide sequence ID" value="NZ_CP009687.1"/>
</dbReference>
<dbReference type="GO" id="GO:0003677">
    <property type="term" value="F:DNA binding"/>
    <property type="evidence" value="ECO:0007669"/>
    <property type="project" value="InterPro"/>
</dbReference>
<dbReference type="Proteomes" id="UP000035704">
    <property type="component" value="Chromosome"/>
</dbReference>
<dbReference type="GO" id="GO:0006313">
    <property type="term" value="P:DNA transposition"/>
    <property type="evidence" value="ECO:0007669"/>
    <property type="project" value="InterPro"/>
</dbReference>
<name>A0A0D8I5M5_9CLOT</name>
<organism evidence="1 2">
    <name type="scientific">Clostridium aceticum</name>
    <dbReference type="NCBI Taxonomy" id="84022"/>
    <lineage>
        <taxon>Bacteria</taxon>
        <taxon>Bacillati</taxon>
        <taxon>Bacillota</taxon>
        <taxon>Clostridia</taxon>
        <taxon>Eubacteriales</taxon>
        <taxon>Clostridiaceae</taxon>
        <taxon>Clostridium</taxon>
    </lineage>
</organism>
<dbReference type="SMART" id="SM01321">
    <property type="entry name" value="Y1_Tnp"/>
    <property type="match status" value="1"/>
</dbReference>
<proteinExistence type="predicted"/>
<dbReference type="AlphaFoldDB" id="A0A0D8I5M5"/>
<dbReference type="PANTHER" id="PTHR34322:SF2">
    <property type="entry name" value="TRANSPOSASE IS200-LIKE DOMAIN-CONTAINING PROTEIN"/>
    <property type="match status" value="1"/>
</dbReference>
<evidence type="ECO:0000313" key="2">
    <source>
        <dbReference type="Proteomes" id="UP000035704"/>
    </source>
</evidence>
<dbReference type="GO" id="GO:0004803">
    <property type="term" value="F:transposase activity"/>
    <property type="evidence" value="ECO:0007669"/>
    <property type="project" value="InterPro"/>
</dbReference>
<dbReference type="EMBL" id="CP009687">
    <property type="protein sequence ID" value="AKL96079.1"/>
    <property type="molecule type" value="Genomic_DNA"/>
</dbReference>
<dbReference type="PANTHER" id="PTHR34322">
    <property type="entry name" value="TRANSPOSASE, Y1_TNP DOMAIN-CONTAINING"/>
    <property type="match status" value="1"/>
</dbReference>
<dbReference type="PATRIC" id="fig|84022.5.peg.2611"/>
<dbReference type="OrthoDB" id="9788881at2"/>